<dbReference type="AlphaFoldDB" id="A0A495X8X1"/>
<dbReference type="GO" id="GO:0005975">
    <property type="term" value="P:carbohydrate metabolic process"/>
    <property type="evidence" value="ECO:0007669"/>
    <property type="project" value="UniProtKB-ARBA"/>
</dbReference>
<evidence type="ECO:0000259" key="2">
    <source>
        <dbReference type="SMART" id="SM00089"/>
    </source>
</evidence>
<dbReference type="SUPFAM" id="SSF49299">
    <property type="entry name" value="PKD domain"/>
    <property type="match status" value="1"/>
</dbReference>
<organism evidence="3 4">
    <name type="scientific">Saccharothrix variisporea</name>
    <dbReference type="NCBI Taxonomy" id="543527"/>
    <lineage>
        <taxon>Bacteria</taxon>
        <taxon>Bacillati</taxon>
        <taxon>Actinomycetota</taxon>
        <taxon>Actinomycetes</taxon>
        <taxon>Pseudonocardiales</taxon>
        <taxon>Pseudonocardiaceae</taxon>
        <taxon>Saccharothrix</taxon>
    </lineage>
</organism>
<proteinExistence type="predicted"/>
<name>A0A495X8X1_9PSEU</name>
<dbReference type="Proteomes" id="UP000272729">
    <property type="component" value="Unassembled WGS sequence"/>
</dbReference>
<dbReference type="RefSeq" id="WP_246029721.1">
    <property type="nucleotide sequence ID" value="NZ_JBIUBA010000002.1"/>
</dbReference>
<comment type="caution">
    <text evidence="3">The sequence shown here is derived from an EMBL/GenBank/DDBJ whole genome shotgun (WGS) entry which is preliminary data.</text>
</comment>
<evidence type="ECO:0000313" key="3">
    <source>
        <dbReference type="EMBL" id="RKT69314.1"/>
    </source>
</evidence>
<dbReference type="EMBL" id="RBXR01000001">
    <property type="protein sequence ID" value="RKT69314.1"/>
    <property type="molecule type" value="Genomic_DNA"/>
</dbReference>
<dbReference type="SMART" id="SM00089">
    <property type="entry name" value="PKD"/>
    <property type="match status" value="2"/>
</dbReference>
<sequence>MKVTGCDGCGGEPGPTPPGNTPPTVDAGPDVSGNEGASIALNGSVTDPDDSPAISWTYQLGPDVDAGTTCQFGDVHNPGTTITCTDDGTITVTLTANDGHGEPAPVSDSATVTLANVAPTSAITSPTSGQLFKARQPVPVTVTFTDAGTNDRHTCSLTFGDGSPAVTGTVTESGGSGTCTASHTYGFDGLGPRTVQATVTDDDGGKATAAVDLVIYVPGHGFALEATGLIPVARTPDVHCPPNDSRSQAVLDTGVGRIDGLSVSCTLDPKSGRTVVNTAITGASLLAGLVKISDVESACAAGAEGIDRSSRVGTINGIPIGTGSGVLQIPGVASVYYNETSANANGDLVQNAVRVVTPVQEIVLANCRLG</sequence>
<feature type="domain" description="PKD/Chitinase" evidence="2">
    <location>
        <begin position="24"/>
        <end position="119"/>
    </location>
</feature>
<dbReference type="InterPro" id="IPR022409">
    <property type="entry name" value="PKD/Chitinase_dom"/>
</dbReference>
<evidence type="ECO:0000256" key="1">
    <source>
        <dbReference type="SAM" id="MobiDB-lite"/>
    </source>
</evidence>
<evidence type="ECO:0000313" key="4">
    <source>
        <dbReference type="Proteomes" id="UP000272729"/>
    </source>
</evidence>
<protein>
    <recommendedName>
        <fullName evidence="2">PKD/Chitinase domain-containing protein</fullName>
    </recommendedName>
</protein>
<feature type="region of interest" description="Disordered" evidence="1">
    <location>
        <begin position="1"/>
        <end position="50"/>
    </location>
</feature>
<feature type="domain" description="PKD/Chitinase" evidence="2">
    <location>
        <begin position="129"/>
        <end position="218"/>
    </location>
</feature>
<keyword evidence="4" id="KW-1185">Reference proteome</keyword>
<gene>
    <name evidence="3" type="ORF">DFJ66_2523</name>
</gene>
<dbReference type="InterPro" id="IPR013783">
    <property type="entry name" value="Ig-like_fold"/>
</dbReference>
<reference evidence="3 4" key="1">
    <citation type="submission" date="2018-10" db="EMBL/GenBank/DDBJ databases">
        <title>Sequencing the genomes of 1000 actinobacteria strains.</title>
        <authorList>
            <person name="Klenk H.-P."/>
        </authorList>
    </citation>
    <scope>NUCLEOTIDE SEQUENCE [LARGE SCALE GENOMIC DNA]</scope>
    <source>
        <strain evidence="3 4">DSM 43911</strain>
    </source>
</reference>
<dbReference type="Gene3D" id="2.60.40.10">
    <property type="entry name" value="Immunoglobulins"/>
    <property type="match status" value="2"/>
</dbReference>
<accession>A0A495X8X1</accession>
<dbReference type="InterPro" id="IPR035986">
    <property type="entry name" value="PKD_dom_sf"/>
</dbReference>